<accession>C4XFB1</accession>
<evidence type="ECO:0000259" key="2">
    <source>
        <dbReference type="PROSITE" id="PS50994"/>
    </source>
</evidence>
<dbReference type="PANTHER" id="PTHR46889:SF4">
    <property type="entry name" value="TRANSPOSASE INSO FOR INSERTION SEQUENCE ELEMENT IS911B-RELATED"/>
    <property type="match status" value="1"/>
</dbReference>
<dbReference type="RefSeq" id="WP_015511046.1">
    <property type="nucleotide sequence ID" value="NC_021002.1"/>
</dbReference>
<reference evidence="3 4" key="1">
    <citation type="journal article" date="2009" name="Curr. Microbiol.">
        <title>Molecular cloning and expression of a novel cholinephosphotransferase involved in glycoglycerophospholipid biosynthesis of Mycoplasma fermentans.</title>
        <authorList>
            <person name="Ishida N."/>
            <person name="Irikura D."/>
            <person name="Matsuda K."/>
            <person name="Sato S."/>
            <person name="Asano K."/>
        </authorList>
    </citation>
    <scope>NUCLEOTIDE SEQUENCE [LARGE SCALE GENOMIC DNA]</scope>
    <source>
        <strain evidence="4">ATCC 19989 / NBRC 14854 / NCTC 10117 / PG18</strain>
    </source>
</reference>
<dbReference type="PANTHER" id="PTHR46889">
    <property type="entry name" value="TRANSPOSASE INSF FOR INSERTION SEQUENCE IS3B-RELATED"/>
    <property type="match status" value="1"/>
</dbReference>
<dbReference type="Pfam" id="PF13276">
    <property type="entry name" value="HTH_21"/>
    <property type="match status" value="1"/>
</dbReference>
<organism evidence="3 4">
    <name type="scientific">Mycoplasmopsis fermentans (strain ATCC 19989 / NBRC 14854 / NCTC 10117 / PG18)</name>
    <name type="common">Mycoplasma fermentans</name>
    <dbReference type="NCBI Taxonomy" id="496833"/>
    <lineage>
        <taxon>Bacteria</taxon>
        <taxon>Bacillati</taxon>
        <taxon>Mycoplasmatota</taxon>
        <taxon>Mycoplasmoidales</taxon>
        <taxon>Metamycoplasmataceae</taxon>
        <taxon>Mycoplasmopsis</taxon>
    </lineage>
</organism>
<dbReference type="HOGENOM" id="CLU_027402_4_3_14"/>
<proteinExistence type="predicted"/>
<dbReference type="NCBIfam" id="NF033516">
    <property type="entry name" value="transpos_IS3"/>
    <property type="match status" value="1"/>
</dbReference>
<dbReference type="Gene3D" id="3.30.420.10">
    <property type="entry name" value="Ribonuclease H-like superfamily/Ribonuclease H"/>
    <property type="match status" value="1"/>
</dbReference>
<name>C4XFB1_MYCFP</name>
<feature type="domain" description="Integrase catalytic" evidence="2">
    <location>
        <begin position="158"/>
        <end position="324"/>
    </location>
</feature>
<comment type="function">
    <text evidence="1">Involved in the transposition of the insertion sequence.</text>
</comment>
<protein>
    <recommendedName>
        <fullName evidence="2">Integrase catalytic domain-containing protein</fullName>
    </recommendedName>
</protein>
<dbReference type="Proteomes" id="UP000006810">
    <property type="component" value="Chromosome"/>
</dbReference>
<dbReference type="GO" id="GO:0003676">
    <property type="term" value="F:nucleic acid binding"/>
    <property type="evidence" value="ECO:0007669"/>
    <property type="project" value="InterPro"/>
</dbReference>
<evidence type="ECO:0000256" key="1">
    <source>
        <dbReference type="ARBA" id="ARBA00002286"/>
    </source>
</evidence>
<dbReference type="InterPro" id="IPR050900">
    <property type="entry name" value="Transposase_IS3/IS150/IS904"/>
</dbReference>
<gene>
    <name evidence="3" type="ordered locus">MBIO_0568</name>
</gene>
<dbReference type="InterPro" id="IPR036397">
    <property type="entry name" value="RNaseH_sf"/>
</dbReference>
<dbReference type="PATRIC" id="fig|496833.3.peg.157"/>
<evidence type="ECO:0000313" key="4">
    <source>
        <dbReference type="Proteomes" id="UP000006810"/>
    </source>
</evidence>
<dbReference type="InterPro" id="IPR025948">
    <property type="entry name" value="HTH-like_dom"/>
</dbReference>
<evidence type="ECO:0000313" key="3">
    <source>
        <dbReference type="EMBL" id="BAH69833.1"/>
    </source>
</evidence>
<keyword evidence="4" id="KW-1185">Reference proteome</keyword>
<dbReference type="Pfam" id="PF13333">
    <property type="entry name" value="rve_2"/>
    <property type="match status" value="1"/>
</dbReference>
<dbReference type="GO" id="GO:0015074">
    <property type="term" value="P:DNA integration"/>
    <property type="evidence" value="ECO:0007669"/>
    <property type="project" value="InterPro"/>
</dbReference>
<dbReference type="PROSITE" id="PS50994">
    <property type="entry name" value="INTEGRASE"/>
    <property type="match status" value="1"/>
</dbReference>
<dbReference type="InterPro" id="IPR048020">
    <property type="entry name" value="Transpos_IS3"/>
</dbReference>
<sequence>MGECDSKKSERLGSIERLTNKEKFQITIELRQEFKKLFFIKLILEKIKLKKSTFYEILKSQNKPDKDENLKKVIFDLFNYNKGLYGYRRITFALRNKGIIINHKKVQKLMKAMNIFGKTLRRKNKYSSFKGDAHKNIPNLLLDKENITEDFFRYKRNFSNNKYLKILGTDVTEFKLKNDEKAYFSPVVDFENREILGYSISKSPNLRMVGKMLENVEENGHSLKNVLLHSDQGWQYTHQDYIDYLKEKQTTQSMSRKGNCLDNSPTECLFSVIKREFWFGEEKKFNSFKEFKTALGEYISYYNNDRIVNKLKGLSPVQYRNKSKHN</sequence>
<dbReference type="EMBL" id="AP009608">
    <property type="protein sequence ID" value="BAH69833.1"/>
    <property type="molecule type" value="Genomic_DNA"/>
</dbReference>
<dbReference type="AlphaFoldDB" id="C4XFB1"/>
<dbReference type="Pfam" id="PF00665">
    <property type="entry name" value="rve"/>
    <property type="match status" value="1"/>
</dbReference>
<dbReference type="SUPFAM" id="SSF53098">
    <property type="entry name" value="Ribonuclease H-like"/>
    <property type="match status" value="1"/>
</dbReference>
<dbReference type="KEGG" id="mfp:MBIO_0568"/>
<dbReference type="InterPro" id="IPR001584">
    <property type="entry name" value="Integrase_cat-core"/>
</dbReference>
<dbReference type="eggNOG" id="COG2801">
    <property type="taxonomic scope" value="Bacteria"/>
</dbReference>
<dbReference type="InterPro" id="IPR012337">
    <property type="entry name" value="RNaseH-like_sf"/>
</dbReference>